<organism evidence="2 3">
    <name type="scientific">endosymbiont of Bathymodiolus septemdierum str. Myojin knoll</name>
    <dbReference type="NCBI Taxonomy" id="1303921"/>
    <lineage>
        <taxon>Bacteria</taxon>
        <taxon>Pseudomonadati</taxon>
        <taxon>Pseudomonadota</taxon>
        <taxon>Gammaproteobacteria</taxon>
        <taxon>sulfur-oxidizing symbionts</taxon>
    </lineage>
</organism>
<sequence length="140" mass="15459">MNIKKLLLLSVITSSFLLTGCVSSTAQIINSESESQLKVRSYQTKTYDNISKVKAIRGTIAVLQDLGFVIDKADSLTGTVSGTKLDGYKVVMSITIRQIQKSVKVRANAQYGVKAIKDPKIYQDFFVSLDKGMFLEKNTL</sequence>
<keyword evidence="1" id="KW-0732">Signal</keyword>
<dbReference type="KEGG" id="ebh:BSEPE_0488"/>
<reference evidence="2 3" key="1">
    <citation type="journal article" date="2000" name="Mar. Ecol. Prog. Ser.">
        <title>Phylogenetic characterization of endosymbionts in three hydrothermal vent mussels: influence on host distributions.</title>
        <authorList>
            <person name="Fujiwara Y."/>
            <person name="Takai K."/>
            <person name="Uematsu K."/>
            <person name="Tsuchida S."/>
            <person name="Hunt J.C."/>
            <person name="Hashimoto J."/>
        </authorList>
    </citation>
    <scope>NUCLEOTIDE SEQUENCE [LARGE SCALE GENOMIC DNA]</scope>
    <source>
        <strain evidence="2 3">Myojin Knoll</strain>
    </source>
</reference>
<proteinExistence type="predicted"/>
<gene>
    <name evidence="2" type="ORF">BSEPE_0488</name>
</gene>
<feature type="chain" id="PRO_5006056016" description="Lipoprotein" evidence="1">
    <location>
        <begin position="27"/>
        <end position="140"/>
    </location>
</feature>
<feature type="signal peptide" evidence="1">
    <location>
        <begin position="1"/>
        <end position="26"/>
    </location>
</feature>
<name>A0A0P0UQM7_9GAMM</name>
<evidence type="ECO:0000313" key="2">
    <source>
        <dbReference type="EMBL" id="BAS67498.1"/>
    </source>
</evidence>
<keyword evidence="3" id="KW-1185">Reference proteome</keyword>
<evidence type="ECO:0008006" key="4">
    <source>
        <dbReference type="Google" id="ProtNLM"/>
    </source>
</evidence>
<dbReference type="AlphaFoldDB" id="A0A0P0UQM7"/>
<evidence type="ECO:0000313" key="3">
    <source>
        <dbReference type="Proteomes" id="UP000067399"/>
    </source>
</evidence>
<reference evidence="2 3" key="2">
    <citation type="journal article" date="2016" name="ISME J.">
        <title>Heterogeneous composition of key metabolic gene clusters in a vent mussel symbiont population.</title>
        <authorList>
            <person name="Ikuta T."/>
            <person name="Takaki Y."/>
            <person name="Nagai Y."/>
            <person name="Shimamura S."/>
            <person name="Tsuda M."/>
            <person name="Kawagucci S."/>
            <person name="Aoki Y."/>
            <person name="Inoue K."/>
            <person name="Teruya M."/>
            <person name="Satou K."/>
            <person name="Teruya K."/>
            <person name="Shimoji M."/>
            <person name="Tamotsu H."/>
            <person name="Hirano T."/>
            <person name="Maruyama T."/>
            <person name="Yoshida T."/>
        </authorList>
    </citation>
    <scope>NUCLEOTIDE SEQUENCE [LARGE SCALE GENOMIC DNA]</scope>
    <source>
        <strain evidence="2 3">Myojin Knoll</strain>
    </source>
</reference>
<dbReference type="PROSITE" id="PS51257">
    <property type="entry name" value="PROKAR_LIPOPROTEIN"/>
    <property type="match status" value="1"/>
</dbReference>
<accession>A0A0P0UQM7</accession>
<protein>
    <recommendedName>
        <fullName evidence="4">Lipoprotein</fullName>
    </recommendedName>
</protein>
<dbReference type="RefSeq" id="WP_066043656.1">
    <property type="nucleotide sequence ID" value="NZ_AP013042.1"/>
</dbReference>
<dbReference type="EMBL" id="AP013042">
    <property type="protein sequence ID" value="BAS67498.1"/>
    <property type="molecule type" value="Genomic_DNA"/>
</dbReference>
<dbReference type="STRING" id="1303921.BSEPE_0488"/>
<evidence type="ECO:0000256" key="1">
    <source>
        <dbReference type="SAM" id="SignalP"/>
    </source>
</evidence>
<dbReference type="Proteomes" id="UP000067399">
    <property type="component" value="Chromosome"/>
</dbReference>